<sequence length="189" mass="20604">MFIATPTTHATTTNSDEIEDAWLQTICRGNRPTTTLHFYVHDVRTGPNATLYTVANSSITANSPTGFGRVNVFDDRVTAAPDIKSREVARAQGLTTSADLRVQAFNMNLNFFLTSGPFKGSTISIVGRNQFADAKRELSVVGGTGAFRSARGHAITRTYSHDAAINYSVLEYTIYVTYSRRSGCFADSS</sequence>
<keyword evidence="3 4" id="KW-0964">Secreted</keyword>
<comment type="subunit">
    <text evidence="2 4">Homodimer.</text>
</comment>
<name>A0AAD4NZK4_PERFH</name>
<dbReference type="Gene3D" id="2.40.480.10">
    <property type="entry name" value="Allene oxide cyclase-like"/>
    <property type="match status" value="1"/>
</dbReference>
<proteinExistence type="inferred from homology"/>
<accession>A0AAD4NZK4</accession>
<comment type="similarity">
    <text evidence="1 4">Belongs to the plant dirigent protein family.</text>
</comment>
<dbReference type="InterPro" id="IPR044859">
    <property type="entry name" value="Allene_oxi_cyc_Dirigent"/>
</dbReference>
<evidence type="ECO:0000256" key="1">
    <source>
        <dbReference type="ARBA" id="ARBA00010746"/>
    </source>
</evidence>
<dbReference type="AlphaFoldDB" id="A0AAD4NZK4"/>
<organism evidence="5 6">
    <name type="scientific">Perilla frutescens var. hirtella</name>
    <name type="common">Perilla citriodora</name>
    <name type="synonym">Perilla setoyensis</name>
    <dbReference type="NCBI Taxonomy" id="608512"/>
    <lineage>
        <taxon>Eukaryota</taxon>
        <taxon>Viridiplantae</taxon>
        <taxon>Streptophyta</taxon>
        <taxon>Embryophyta</taxon>
        <taxon>Tracheophyta</taxon>
        <taxon>Spermatophyta</taxon>
        <taxon>Magnoliopsida</taxon>
        <taxon>eudicotyledons</taxon>
        <taxon>Gunneridae</taxon>
        <taxon>Pentapetalae</taxon>
        <taxon>asterids</taxon>
        <taxon>lamiids</taxon>
        <taxon>Lamiales</taxon>
        <taxon>Lamiaceae</taxon>
        <taxon>Nepetoideae</taxon>
        <taxon>Elsholtzieae</taxon>
        <taxon>Perilla</taxon>
    </lineage>
</organism>
<evidence type="ECO:0000256" key="2">
    <source>
        <dbReference type="ARBA" id="ARBA00011738"/>
    </source>
</evidence>
<evidence type="ECO:0000313" key="6">
    <source>
        <dbReference type="Proteomes" id="UP001190926"/>
    </source>
</evidence>
<dbReference type="GO" id="GO:0048046">
    <property type="term" value="C:apoplast"/>
    <property type="evidence" value="ECO:0007669"/>
    <property type="project" value="UniProtKB-SubCell"/>
</dbReference>
<gene>
    <name evidence="5" type="ORF">C2S53_018914</name>
</gene>
<reference evidence="5 6" key="1">
    <citation type="journal article" date="2021" name="Nat. Commun.">
        <title>Incipient diploidization of the medicinal plant Perilla within 10,000 years.</title>
        <authorList>
            <person name="Zhang Y."/>
            <person name="Shen Q."/>
            <person name="Leng L."/>
            <person name="Zhang D."/>
            <person name="Chen S."/>
            <person name="Shi Y."/>
            <person name="Ning Z."/>
            <person name="Chen S."/>
        </authorList>
    </citation>
    <scope>NUCLEOTIDE SEQUENCE [LARGE SCALE GENOMIC DNA]</scope>
    <source>
        <strain evidence="6">cv. PC099</strain>
    </source>
</reference>
<dbReference type="PANTHER" id="PTHR21495">
    <property type="entry name" value="NUCLEOPORIN-RELATED"/>
    <property type="match status" value="1"/>
</dbReference>
<dbReference type="Pfam" id="PF03018">
    <property type="entry name" value="Dirigent"/>
    <property type="match status" value="1"/>
</dbReference>
<evidence type="ECO:0000256" key="3">
    <source>
        <dbReference type="ARBA" id="ARBA00022525"/>
    </source>
</evidence>
<comment type="subcellular location">
    <subcellularLocation>
        <location evidence="4">Secreted</location>
        <location evidence="4">Extracellular space</location>
        <location evidence="4">Apoplast</location>
    </subcellularLocation>
</comment>
<evidence type="ECO:0000313" key="5">
    <source>
        <dbReference type="EMBL" id="KAH6820796.1"/>
    </source>
</evidence>
<keyword evidence="4" id="KW-0052">Apoplast</keyword>
<dbReference type="InterPro" id="IPR004265">
    <property type="entry name" value="Dirigent"/>
</dbReference>
<comment type="caution">
    <text evidence="5">The sequence shown here is derived from an EMBL/GenBank/DDBJ whole genome shotgun (WGS) entry which is preliminary data.</text>
</comment>
<dbReference type="GO" id="GO:0009699">
    <property type="term" value="P:phenylpropanoid biosynthetic process"/>
    <property type="evidence" value="ECO:0007669"/>
    <property type="project" value="UniProtKB-ARBA"/>
</dbReference>
<dbReference type="EMBL" id="SDAM02003212">
    <property type="protein sequence ID" value="KAH6820796.1"/>
    <property type="molecule type" value="Genomic_DNA"/>
</dbReference>
<dbReference type="Proteomes" id="UP001190926">
    <property type="component" value="Unassembled WGS sequence"/>
</dbReference>
<evidence type="ECO:0000256" key="4">
    <source>
        <dbReference type="RuleBase" id="RU363099"/>
    </source>
</evidence>
<keyword evidence="6" id="KW-1185">Reference proteome</keyword>
<comment type="function">
    <text evidence="4">Dirigent proteins impart stereoselectivity on the phenoxy radical-coupling reaction, yielding optically active lignans from two molecules of coniferyl alcohol in the biosynthesis of lignans, flavonolignans, and alkaloids and thus plays a central role in plant secondary metabolism.</text>
</comment>
<protein>
    <recommendedName>
        <fullName evidence="4">Dirigent protein</fullName>
    </recommendedName>
</protein>